<dbReference type="AlphaFoldDB" id="A0A1M5EHB7"/>
<accession>A0A1M5EHB7</accession>
<dbReference type="Gene3D" id="3.40.50.10610">
    <property type="entry name" value="ABC-type transport auxiliary lipoprotein component"/>
    <property type="match status" value="1"/>
</dbReference>
<sequence length="229" mass="26319">MKRDLLLLPVLFFVLFTSCAGHKYYTSSSFDQQTARHKLIAVLPAEMVFTGTLPKNLSPEDIALIEETESRTFQNSLYNSILRHANGRKYYTSINVQDIGTTLKLLEENKITIRDSWKQDDRQLAKILGVDAVVRMRIQKKRYMSDLASMGVNMGRQVLYQLGAGSRFPFPYVSDKTNDIYASCNVVSNNQTLWNDNYQRGADYNNPSETVIYDITDNFGKHFPYKKRS</sequence>
<dbReference type="EMBL" id="FQUU01000018">
    <property type="protein sequence ID" value="SHF78452.1"/>
    <property type="molecule type" value="Genomic_DNA"/>
</dbReference>
<proteinExistence type="predicted"/>
<organism evidence="1 2">
    <name type="scientific">Flavisolibacter ginsengisoli DSM 18119</name>
    <dbReference type="NCBI Taxonomy" id="1121884"/>
    <lineage>
        <taxon>Bacteria</taxon>
        <taxon>Pseudomonadati</taxon>
        <taxon>Bacteroidota</taxon>
        <taxon>Chitinophagia</taxon>
        <taxon>Chitinophagales</taxon>
        <taxon>Chitinophagaceae</taxon>
        <taxon>Flavisolibacter</taxon>
    </lineage>
</organism>
<dbReference type="Proteomes" id="UP000184048">
    <property type="component" value="Unassembled WGS sequence"/>
</dbReference>
<dbReference type="RefSeq" id="WP_072836646.1">
    <property type="nucleotide sequence ID" value="NZ_FQUU01000018.1"/>
</dbReference>
<dbReference type="PROSITE" id="PS51257">
    <property type="entry name" value="PROKAR_LIPOPROTEIN"/>
    <property type="match status" value="1"/>
</dbReference>
<evidence type="ECO:0008006" key="3">
    <source>
        <dbReference type="Google" id="ProtNLM"/>
    </source>
</evidence>
<evidence type="ECO:0000313" key="2">
    <source>
        <dbReference type="Proteomes" id="UP000184048"/>
    </source>
</evidence>
<protein>
    <recommendedName>
        <fullName evidence="3">Lipoprotein</fullName>
    </recommendedName>
</protein>
<reference evidence="1 2" key="1">
    <citation type="submission" date="2016-11" db="EMBL/GenBank/DDBJ databases">
        <authorList>
            <person name="Jaros S."/>
            <person name="Januszkiewicz K."/>
            <person name="Wedrychowicz H."/>
        </authorList>
    </citation>
    <scope>NUCLEOTIDE SEQUENCE [LARGE SCALE GENOMIC DNA]</scope>
    <source>
        <strain evidence="1 2">DSM 18119</strain>
    </source>
</reference>
<keyword evidence="2" id="KW-1185">Reference proteome</keyword>
<name>A0A1M5EHB7_9BACT</name>
<dbReference type="OrthoDB" id="669636at2"/>
<gene>
    <name evidence="1" type="ORF">SAMN02745131_03522</name>
</gene>
<evidence type="ECO:0000313" key="1">
    <source>
        <dbReference type="EMBL" id="SHF78452.1"/>
    </source>
</evidence>